<accession>A0A835WRK2</accession>
<keyword evidence="1" id="KW-0812">Transmembrane</keyword>
<sequence>MKPSDDGGQVVIPIRHGPVKSAEGSKRMGHKDSILVGLGLILFLSLTWLYFVHRMYLNVDGAATPSPTPTRIAAVATGTGH</sequence>
<name>A0A835WRK2_9CHLO</name>
<comment type="caution">
    <text evidence="2">The sequence shown here is derived from an EMBL/GenBank/DDBJ whole genome shotgun (WGS) entry which is preliminary data.</text>
</comment>
<evidence type="ECO:0000313" key="2">
    <source>
        <dbReference type="EMBL" id="KAG2451335.1"/>
    </source>
</evidence>
<evidence type="ECO:0000256" key="1">
    <source>
        <dbReference type="SAM" id="Phobius"/>
    </source>
</evidence>
<protein>
    <submittedName>
        <fullName evidence="2">Uncharacterized protein</fullName>
    </submittedName>
</protein>
<dbReference type="OrthoDB" id="532033at2759"/>
<keyword evidence="1" id="KW-0472">Membrane</keyword>
<keyword evidence="3" id="KW-1185">Reference proteome</keyword>
<keyword evidence="1" id="KW-1133">Transmembrane helix</keyword>
<feature type="transmembrane region" description="Helical" evidence="1">
    <location>
        <begin position="34"/>
        <end position="51"/>
    </location>
</feature>
<evidence type="ECO:0000313" key="3">
    <source>
        <dbReference type="Proteomes" id="UP000613740"/>
    </source>
</evidence>
<dbReference type="EMBL" id="JAEHOD010000008">
    <property type="protein sequence ID" value="KAG2451335.1"/>
    <property type="molecule type" value="Genomic_DNA"/>
</dbReference>
<dbReference type="Proteomes" id="UP000613740">
    <property type="component" value="Unassembled WGS sequence"/>
</dbReference>
<dbReference type="AlphaFoldDB" id="A0A835WRK2"/>
<proteinExistence type="predicted"/>
<organism evidence="2 3">
    <name type="scientific">Chlamydomonas schloesseri</name>
    <dbReference type="NCBI Taxonomy" id="2026947"/>
    <lineage>
        <taxon>Eukaryota</taxon>
        <taxon>Viridiplantae</taxon>
        <taxon>Chlorophyta</taxon>
        <taxon>core chlorophytes</taxon>
        <taxon>Chlorophyceae</taxon>
        <taxon>CS clade</taxon>
        <taxon>Chlamydomonadales</taxon>
        <taxon>Chlamydomonadaceae</taxon>
        <taxon>Chlamydomonas</taxon>
    </lineage>
</organism>
<reference evidence="2" key="1">
    <citation type="journal article" date="2020" name="bioRxiv">
        <title>Comparative genomics of Chlamydomonas.</title>
        <authorList>
            <person name="Craig R.J."/>
            <person name="Hasan A.R."/>
            <person name="Ness R.W."/>
            <person name="Keightley P.D."/>
        </authorList>
    </citation>
    <scope>NUCLEOTIDE SEQUENCE</scope>
    <source>
        <strain evidence="2">CCAP 11/173</strain>
    </source>
</reference>
<gene>
    <name evidence="2" type="ORF">HYH02_003940</name>
</gene>